<keyword evidence="3 6" id="KW-0134">Cell wall</keyword>
<comment type="subcellular location">
    <subcellularLocation>
        <location evidence="1 6">Secreted</location>
        <location evidence="1 6">Cell wall</location>
    </subcellularLocation>
</comment>
<gene>
    <name evidence="7" type="ORF">D9619_001641</name>
</gene>
<evidence type="ECO:0000313" key="7">
    <source>
        <dbReference type="EMBL" id="KAF5320998.1"/>
    </source>
</evidence>
<keyword evidence="4 6" id="KW-0964">Secreted</keyword>
<dbReference type="GO" id="GO:0009277">
    <property type="term" value="C:fungal-type cell wall"/>
    <property type="evidence" value="ECO:0007669"/>
    <property type="project" value="InterPro"/>
</dbReference>
<dbReference type="Proteomes" id="UP000567179">
    <property type="component" value="Unassembled WGS sequence"/>
</dbReference>
<comment type="similarity">
    <text evidence="2 6">Belongs to the fungal hydrophobin family.</text>
</comment>
<comment type="caution">
    <text evidence="7">The sequence shown here is derived from an EMBL/GenBank/DDBJ whole genome shotgun (WGS) entry which is preliminary data.</text>
</comment>
<keyword evidence="8" id="KW-1185">Reference proteome</keyword>
<evidence type="ECO:0000256" key="4">
    <source>
        <dbReference type="ARBA" id="ARBA00022525"/>
    </source>
</evidence>
<evidence type="ECO:0000256" key="2">
    <source>
        <dbReference type="ARBA" id="ARBA00010446"/>
    </source>
</evidence>
<evidence type="ECO:0000313" key="8">
    <source>
        <dbReference type="Proteomes" id="UP000567179"/>
    </source>
</evidence>
<sequence length="138" mass="14374">MSDFKYKSTQVRSTSYKSNLLTFNLQASSNMRFAVATLLALPIFAAATAVDVSARQNSCSGGQINCCNSTQQSTLANLGSLGGLLGISLPNIDGLIGLTCTSIGLLNLLNQQCATQQVCCTNNSFNGLIALGCTAINL</sequence>
<dbReference type="SMART" id="SM00075">
    <property type="entry name" value="HYDRO"/>
    <property type="match status" value="1"/>
</dbReference>
<name>A0A8H5F2J3_9AGAR</name>
<dbReference type="OrthoDB" id="4225815at2759"/>
<dbReference type="Pfam" id="PF01185">
    <property type="entry name" value="Hydrophobin"/>
    <property type="match status" value="1"/>
</dbReference>
<evidence type="ECO:0000256" key="3">
    <source>
        <dbReference type="ARBA" id="ARBA00022512"/>
    </source>
</evidence>
<dbReference type="EMBL" id="JAACJJ010000028">
    <property type="protein sequence ID" value="KAF5320998.1"/>
    <property type="molecule type" value="Genomic_DNA"/>
</dbReference>
<dbReference type="CDD" id="cd23507">
    <property type="entry name" value="hydrophobin_I"/>
    <property type="match status" value="1"/>
</dbReference>
<keyword evidence="5 6" id="KW-1015">Disulfide bond</keyword>
<reference evidence="7 8" key="1">
    <citation type="journal article" date="2020" name="ISME J.">
        <title>Uncovering the hidden diversity of litter-decomposition mechanisms in mushroom-forming fungi.</title>
        <authorList>
            <person name="Floudas D."/>
            <person name="Bentzer J."/>
            <person name="Ahren D."/>
            <person name="Johansson T."/>
            <person name="Persson P."/>
            <person name="Tunlid A."/>
        </authorList>
    </citation>
    <scope>NUCLEOTIDE SEQUENCE [LARGE SCALE GENOMIC DNA]</scope>
    <source>
        <strain evidence="7 8">CBS 101986</strain>
    </source>
</reference>
<proteinExistence type="inferred from homology"/>
<protein>
    <recommendedName>
        <fullName evidence="6">Hydrophobin</fullName>
    </recommendedName>
</protein>
<organism evidence="7 8">
    <name type="scientific">Psilocybe cf. subviscida</name>
    <dbReference type="NCBI Taxonomy" id="2480587"/>
    <lineage>
        <taxon>Eukaryota</taxon>
        <taxon>Fungi</taxon>
        <taxon>Dikarya</taxon>
        <taxon>Basidiomycota</taxon>
        <taxon>Agaricomycotina</taxon>
        <taxon>Agaricomycetes</taxon>
        <taxon>Agaricomycetidae</taxon>
        <taxon>Agaricales</taxon>
        <taxon>Agaricineae</taxon>
        <taxon>Strophariaceae</taxon>
        <taxon>Psilocybe</taxon>
    </lineage>
</organism>
<dbReference type="InterPro" id="IPR001338">
    <property type="entry name" value="Class_I_Hydrophobin"/>
</dbReference>
<dbReference type="AlphaFoldDB" id="A0A8H5F2J3"/>
<dbReference type="GO" id="GO:0005199">
    <property type="term" value="F:structural constituent of cell wall"/>
    <property type="evidence" value="ECO:0007669"/>
    <property type="project" value="InterPro"/>
</dbReference>
<keyword evidence="6" id="KW-0732">Signal</keyword>
<evidence type="ECO:0000256" key="5">
    <source>
        <dbReference type="ARBA" id="ARBA00023157"/>
    </source>
</evidence>
<evidence type="ECO:0000256" key="1">
    <source>
        <dbReference type="ARBA" id="ARBA00004191"/>
    </source>
</evidence>
<accession>A0A8H5F2J3</accession>
<evidence type="ECO:0000256" key="6">
    <source>
        <dbReference type="RuleBase" id="RU365009"/>
    </source>
</evidence>